<feature type="transmembrane region" description="Helical" evidence="1">
    <location>
        <begin position="164"/>
        <end position="182"/>
    </location>
</feature>
<feature type="transmembrane region" description="Helical" evidence="1">
    <location>
        <begin position="247"/>
        <end position="267"/>
    </location>
</feature>
<gene>
    <name evidence="3" type="ORF">HD594_000084</name>
</gene>
<feature type="transmembrane region" description="Helical" evidence="1">
    <location>
        <begin position="129"/>
        <end position="152"/>
    </location>
</feature>
<dbReference type="Pfam" id="PF04892">
    <property type="entry name" value="VanZ"/>
    <property type="match status" value="1"/>
</dbReference>
<dbReference type="Proteomes" id="UP000537775">
    <property type="component" value="Unassembled WGS sequence"/>
</dbReference>
<keyword evidence="1" id="KW-0812">Transmembrane</keyword>
<feature type="transmembrane region" description="Helical" evidence="1">
    <location>
        <begin position="318"/>
        <end position="336"/>
    </location>
</feature>
<dbReference type="PANTHER" id="PTHR36834">
    <property type="entry name" value="MEMBRANE PROTEIN-RELATED"/>
    <property type="match status" value="1"/>
</dbReference>
<feature type="transmembrane region" description="Helical" evidence="1">
    <location>
        <begin position="6"/>
        <end position="31"/>
    </location>
</feature>
<keyword evidence="4" id="KW-1185">Reference proteome</keyword>
<protein>
    <submittedName>
        <fullName evidence="3">Glycopeptide antibiotics resistance protein</fullName>
    </submittedName>
</protein>
<feature type="transmembrane region" description="Helical" evidence="1">
    <location>
        <begin position="288"/>
        <end position="312"/>
    </location>
</feature>
<keyword evidence="1" id="KW-1133">Transmembrane helix</keyword>
<proteinExistence type="predicted"/>
<dbReference type="PANTHER" id="PTHR36834:SF1">
    <property type="entry name" value="INTEGRAL MEMBRANE PROTEIN"/>
    <property type="match status" value="1"/>
</dbReference>
<reference evidence="3 4" key="1">
    <citation type="submission" date="2020-08" db="EMBL/GenBank/DDBJ databases">
        <title>Sequencing the genomes of 1000 actinobacteria strains.</title>
        <authorList>
            <person name="Klenk H.-P."/>
        </authorList>
    </citation>
    <scope>NUCLEOTIDE SEQUENCE [LARGE SCALE GENOMIC DNA]</scope>
    <source>
        <strain evidence="3 4">DSM 12511</strain>
    </source>
</reference>
<accession>A0A7X0FMK9</accession>
<feature type="transmembrane region" description="Helical" evidence="1">
    <location>
        <begin position="214"/>
        <end position="235"/>
    </location>
</feature>
<dbReference type="AlphaFoldDB" id="A0A7X0FMK9"/>
<organism evidence="3 4">
    <name type="scientific">Microbacterium thalassium</name>
    <dbReference type="NCBI Taxonomy" id="362649"/>
    <lineage>
        <taxon>Bacteria</taxon>
        <taxon>Bacillati</taxon>
        <taxon>Actinomycetota</taxon>
        <taxon>Actinomycetes</taxon>
        <taxon>Micrococcales</taxon>
        <taxon>Microbacteriaceae</taxon>
        <taxon>Microbacterium</taxon>
    </lineage>
</organism>
<evidence type="ECO:0000256" key="1">
    <source>
        <dbReference type="SAM" id="Phobius"/>
    </source>
</evidence>
<dbReference type="InterPro" id="IPR053150">
    <property type="entry name" value="Teicoplanin_resist-assoc"/>
</dbReference>
<feature type="transmembrane region" description="Helical" evidence="1">
    <location>
        <begin position="101"/>
        <end position="122"/>
    </location>
</feature>
<sequence>MAQAQVLLGLIAVFFGVIAGLLLFVPAVAISYRRHGRLALSTLALWGAALLYFVAVWVYTLLPMPEPSTIVCTQPQLDPFAFVEDLRGAASGGSFLTDAGFLQLALNVLLFVPLGILIRLIWRRGIVVSLIAGLLLSLLIETTQVTGVWGLYPCAYRLFDVDDLLTNTLGAVLGSLLSLLIAPRLRVRPDRVAAALLPQPVTRTRRLIASLSDFLSVTLTGIATAVVIALGAALTVGDHVLDPTDAWVTWTVALVPFALSAGFFAFTGRTIGQAAVQLRYTGSPYPRVVAGVLIFFGGIGGYQVLSAIPAIAQWATPLFAIVSIVLVLVTAGARGLPGVLSRSRLVDSRADAASAGSAEEAPTAADRAAP</sequence>
<name>A0A7X0FMK9_9MICO</name>
<feature type="transmembrane region" description="Helical" evidence="1">
    <location>
        <begin position="38"/>
        <end position="59"/>
    </location>
</feature>
<dbReference type="EMBL" id="JACHML010000001">
    <property type="protein sequence ID" value="MBB6389771.1"/>
    <property type="molecule type" value="Genomic_DNA"/>
</dbReference>
<dbReference type="RefSeq" id="WP_184749061.1">
    <property type="nucleotide sequence ID" value="NZ_BAAAJR010000008.1"/>
</dbReference>
<feature type="domain" description="VanZ-like" evidence="2">
    <location>
        <begin position="50"/>
        <end position="180"/>
    </location>
</feature>
<keyword evidence="1" id="KW-0472">Membrane</keyword>
<evidence type="ECO:0000313" key="3">
    <source>
        <dbReference type="EMBL" id="MBB6389771.1"/>
    </source>
</evidence>
<dbReference type="InterPro" id="IPR006976">
    <property type="entry name" value="VanZ-like"/>
</dbReference>
<evidence type="ECO:0000259" key="2">
    <source>
        <dbReference type="Pfam" id="PF04892"/>
    </source>
</evidence>
<comment type="caution">
    <text evidence="3">The sequence shown here is derived from an EMBL/GenBank/DDBJ whole genome shotgun (WGS) entry which is preliminary data.</text>
</comment>
<evidence type="ECO:0000313" key="4">
    <source>
        <dbReference type="Proteomes" id="UP000537775"/>
    </source>
</evidence>